<evidence type="ECO:0000259" key="8">
    <source>
        <dbReference type="Pfam" id="PF18565"/>
    </source>
</evidence>
<dbReference type="InterPro" id="IPR006101">
    <property type="entry name" value="Glyco_hydro_2"/>
</dbReference>
<dbReference type="InterPro" id="IPR051913">
    <property type="entry name" value="GH2_Domain-Containing"/>
</dbReference>
<evidence type="ECO:0000259" key="6">
    <source>
        <dbReference type="Pfam" id="PF02837"/>
    </source>
</evidence>
<dbReference type="InterPro" id="IPR036156">
    <property type="entry name" value="Beta-gal/glucu_dom_sf"/>
</dbReference>
<keyword evidence="10" id="KW-1185">Reference proteome</keyword>
<name>A0A1I0RLW8_9BACT</name>
<dbReference type="InterPro" id="IPR032311">
    <property type="entry name" value="DUF4982"/>
</dbReference>
<evidence type="ECO:0000313" key="10">
    <source>
        <dbReference type="Proteomes" id="UP000199310"/>
    </source>
</evidence>
<keyword evidence="3" id="KW-0326">Glycosidase</keyword>
<dbReference type="PROSITE" id="PS00608">
    <property type="entry name" value="GLYCOSYL_HYDROL_F2_2"/>
    <property type="match status" value="1"/>
</dbReference>
<feature type="domain" description="Glycoside hydrolase family 2 immunoglobulin-like beta-sandwich" evidence="4">
    <location>
        <begin position="202"/>
        <end position="304"/>
    </location>
</feature>
<evidence type="ECO:0000256" key="3">
    <source>
        <dbReference type="ARBA" id="ARBA00023295"/>
    </source>
</evidence>
<dbReference type="Pfam" id="PF02837">
    <property type="entry name" value="Glyco_hydro_2_N"/>
    <property type="match status" value="1"/>
</dbReference>
<dbReference type="SUPFAM" id="SSF49785">
    <property type="entry name" value="Galactose-binding domain-like"/>
    <property type="match status" value="1"/>
</dbReference>
<dbReference type="SUPFAM" id="SSF49303">
    <property type="entry name" value="beta-Galactosidase/glucuronidase domain"/>
    <property type="match status" value="1"/>
</dbReference>
<feature type="domain" description="Glycosyl hydrolases family 2 sugar binding" evidence="6">
    <location>
        <begin position="91"/>
        <end position="184"/>
    </location>
</feature>
<evidence type="ECO:0000256" key="1">
    <source>
        <dbReference type="ARBA" id="ARBA00007401"/>
    </source>
</evidence>
<dbReference type="Pfam" id="PF02836">
    <property type="entry name" value="Glyco_hydro_2_C"/>
    <property type="match status" value="1"/>
</dbReference>
<dbReference type="Pfam" id="PF00703">
    <property type="entry name" value="Glyco_hydro_2"/>
    <property type="match status" value="1"/>
</dbReference>
<dbReference type="PANTHER" id="PTHR42732">
    <property type="entry name" value="BETA-GALACTOSIDASE"/>
    <property type="match status" value="1"/>
</dbReference>
<protein>
    <submittedName>
        <fullName evidence="9">Beta-galactosidase</fullName>
    </submittedName>
</protein>
<dbReference type="Pfam" id="PF18565">
    <property type="entry name" value="Glyco_hydro2_C5"/>
    <property type="match status" value="1"/>
</dbReference>
<dbReference type="InterPro" id="IPR006104">
    <property type="entry name" value="Glyco_hydro_2_N"/>
</dbReference>
<dbReference type="STRING" id="29529.SAMN04488122_3058"/>
<dbReference type="Proteomes" id="UP000199310">
    <property type="component" value="Unassembled WGS sequence"/>
</dbReference>
<feature type="domain" description="Glycoside hydrolase family 2 catalytic" evidence="5">
    <location>
        <begin position="313"/>
        <end position="462"/>
    </location>
</feature>
<dbReference type="Gene3D" id="3.20.20.80">
    <property type="entry name" value="Glycosidases"/>
    <property type="match status" value="1"/>
</dbReference>
<organism evidence="9 10">
    <name type="scientific">Chitinophaga arvensicola</name>
    <dbReference type="NCBI Taxonomy" id="29529"/>
    <lineage>
        <taxon>Bacteria</taxon>
        <taxon>Pseudomonadati</taxon>
        <taxon>Bacteroidota</taxon>
        <taxon>Chitinophagia</taxon>
        <taxon>Chitinophagales</taxon>
        <taxon>Chitinophagaceae</taxon>
        <taxon>Chitinophaga</taxon>
    </lineage>
</organism>
<dbReference type="AlphaFoldDB" id="A0A1I0RLW8"/>
<dbReference type="GO" id="GO:0004553">
    <property type="term" value="F:hydrolase activity, hydrolyzing O-glycosyl compounds"/>
    <property type="evidence" value="ECO:0007669"/>
    <property type="project" value="InterPro"/>
</dbReference>
<dbReference type="SUPFAM" id="SSF51445">
    <property type="entry name" value="(Trans)glycosidases"/>
    <property type="match status" value="1"/>
</dbReference>
<evidence type="ECO:0000259" key="7">
    <source>
        <dbReference type="Pfam" id="PF16355"/>
    </source>
</evidence>
<proteinExistence type="inferred from homology"/>
<reference evidence="10" key="1">
    <citation type="submission" date="2016-10" db="EMBL/GenBank/DDBJ databases">
        <authorList>
            <person name="Varghese N."/>
            <person name="Submissions S."/>
        </authorList>
    </citation>
    <scope>NUCLEOTIDE SEQUENCE [LARGE SCALE GENOMIC DNA]</scope>
    <source>
        <strain evidence="10">DSM 3695</strain>
    </source>
</reference>
<dbReference type="InterPro" id="IPR040605">
    <property type="entry name" value="Glyco_hydro2_dom5"/>
</dbReference>
<dbReference type="InterPro" id="IPR017853">
    <property type="entry name" value="GH"/>
</dbReference>
<dbReference type="EMBL" id="FOJG01000001">
    <property type="protein sequence ID" value="SEW42040.1"/>
    <property type="molecule type" value="Genomic_DNA"/>
</dbReference>
<dbReference type="Gene3D" id="2.60.120.260">
    <property type="entry name" value="Galactose-binding domain-like"/>
    <property type="match status" value="1"/>
</dbReference>
<dbReference type="InterPro" id="IPR006102">
    <property type="entry name" value="Ig-like_GH2"/>
</dbReference>
<feature type="domain" description="Glycoside hydrolase family 2" evidence="8">
    <location>
        <begin position="706"/>
        <end position="806"/>
    </location>
</feature>
<dbReference type="GO" id="GO:0005975">
    <property type="term" value="P:carbohydrate metabolic process"/>
    <property type="evidence" value="ECO:0007669"/>
    <property type="project" value="InterPro"/>
</dbReference>
<evidence type="ECO:0000259" key="4">
    <source>
        <dbReference type="Pfam" id="PF00703"/>
    </source>
</evidence>
<dbReference type="InterPro" id="IPR013783">
    <property type="entry name" value="Ig-like_fold"/>
</dbReference>
<accession>A0A1I0RLW8</accession>
<evidence type="ECO:0000313" key="9">
    <source>
        <dbReference type="EMBL" id="SEW42040.1"/>
    </source>
</evidence>
<gene>
    <name evidence="9" type="ORF">SAMN04488122_3058</name>
</gene>
<dbReference type="Pfam" id="PF16355">
    <property type="entry name" value="DUF4982"/>
    <property type="match status" value="1"/>
</dbReference>
<sequence>MARYYVLITVICFFTLSAIAQSVSSERRGFNHDWRFAMGDVKDAELPGFDDRNWKMLDIPHDWSIADLPDQSDHDVTGPFHRRSMGGTSTGYTVGGHAWYRKTFVLPEGDKGKLVSVLFDGIYMNSDLWINGHHLGNHPYGYTPVYYDLTPYLNPAGVPNVLAVQVKNEGRNSRWYTGSGIYRNAWLHVTDPVRLPQWGVFVTTPQVSPKAAVVSIAAAASNALSVTATGKAEIRILDANGKLLQKITAPFNIPAGDTTAIQRSIRIANPRLWSPDSPVQYSAVVAIYRDGKLTGETITRFGIRSIHFDAANGFLLNGKRLLLKGGSVHHDNGIIGAAAINRAEIRKVELLKANGFNAVRTSHNPPSAAFLDACDSLGLLVINEAFDMWQRPKNAQDYHLYFNDHWQKDLRSVVLRDRNHPSVLLWSIGNEINERADSSGLLLTRQLREEVRKWDTTRPVTAGICDFSDFPEGQRHWDETAAAFDILDVAGYNYQLKTYKSDHEKYPTRVVVGTESFPLQRFDNWQAVEQYPWITGDFVWTAMDYIGETAIGHTVMDNEKDGGALEWPWFNGNCGDIDLIGGKKPQAYYRDVIWNRSKIAMAVHAPIPKGLTEVVSKWGWPDERQSWSWPGQEGTLLDVNVYSRYPVVRLELNGQLIGEKSSSPETRLTASFKVPYQPGVLKVIAMEDGVRKDSTILQTAGKPARIRLTADRESIRAQRDDLAYIRAEVTDEKGVLITDPVTLNFTVSGNIDLMATGNANPKEMRSFTQPNCTTYQGSCLIVLRPTGKAGEATLKATATHLPESNISIRMK</sequence>
<feature type="domain" description="DUF4982" evidence="7">
    <location>
        <begin position="634"/>
        <end position="689"/>
    </location>
</feature>
<dbReference type="InterPro" id="IPR008979">
    <property type="entry name" value="Galactose-bd-like_sf"/>
</dbReference>
<dbReference type="PRINTS" id="PR00132">
    <property type="entry name" value="GLHYDRLASE2"/>
</dbReference>
<evidence type="ECO:0000259" key="5">
    <source>
        <dbReference type="Pfam" id="PF02836"/>
    </source>
</evidence>
<dbReference type="InterPro" id="IPR023232">
    <property type="entry name" value="Glyco_hydro_2_AS"/>
</dbReference>
<comment type="similarity">
    <text evidence="1">Belongs to the glycosyl hydrolase 2 family.</text>
</comment>
<dbReference type="InterPro" id="IPR006103">
    <property type="entry name" value="Glyco_hydro_2_cat"/>
</dbReference>
<keyword evidence="2" id="KW-0378">Hydrolase</keyword>
<dbReference type="PANTHER" id="PTHR42732:SF1">
    <property type="entry name" value="BETA-MANNOSIDASE"/>
    <property type="match status" value="1"/>
</dbReference>
<evidence type="ECO:0000256" key="2">
    <source>
        <dbReference type="ARBA" id="ARBA00022801"/>
    </source>
</evidence>
<dbReference type="Gene3D" id="2.60.40.10">
    <property type="entry name" value="Immunoglobulins"/>
    <property type="match status" value="3"/>
</dbReference>